<name>A0A1D2NLN1_ORCCI</name>
<comment type="caution">
    <text evidence="2">The sequence shown here is derived from an EMBL/GenBank/DDBJ whole genome shotgun (WGS) entry which is preliminary data.</text>
</comment>
<protein>
    <submittedName>
        <fullName evidence="2">Uncharacterized protein</fullName>
    </submittedName>
</protein>
<keyword evidence="3" id="KW-1185">Reference proteome</keyword>
<feature type="region of interest" description="Disordered" evidence="1">
    <location>
        <begin position="46"/>
        <end position="96"/>
    </location>
</feature>
<dbReference type="Proteomes" id="UP000094527">
    <property type="component" value="Unassembled WGS sequence"/>
</dbReference>
<dbReference type="OMA" id="NIDSCWI"/>
<sequence length="477" mass="54551">MTAKSKNTDKTDLDAVVLRNLEDIKQLESQIQGLLKTMQSTESIERIPKLSLPESKSLNQGENPEVRMQWHGPEDPKRQRRGKAFPEDTMKGSNVSKTDKELSDFDIIEMCIKDTMTKYRILEDSVFFTPVLERCVFGMTLLNAAGRKLQRPSMTLSILLPAGQEKRNMNMRSFHYSVQTTLKDQNPDKISSSIASSTVPYQDTLWSNLDQSELVMPGGEILLTANFSYPANLLEDRNDFSLLASITLDGEELWTKEIPITEQHFNAASIDCTFKKHHVSIFSSIGVHREGFKLERLAVENDKSPQRSMERFLLPMGYENISSYKTGIDTSVEIYAINQPSLLWGTCFKLEKSSRKPNSIRCQISTRTTEQMQLIFSQFKSYLRKEMQKDKQRGMSSLMVSALNSDSNVWIRDKVEKEVQLIQKLPQLRSTLKKEKESGRTQKWKTSTSSNCNIDSCWIQEYSSCVAETDTSFTNKM</sequence>
<evidence type="ECO:0000256" key="1">
    <source>
        <dbReference type="SAM" id="MobiDB-lite"/>
    </source>
</evidence>
<dbReference type="EMBL" id="LJIJ01000012">
    <property type="protein sequence ID" value="ODN06005.1"/>
    <property type="molecule type" value="Genomic_DNA"/>
</dbReference>
<organism evidence="2 3">
    <name type="scientific">Orchesella cincta</name>
    <name type="common">Springtail</name>
    <name type="synonym">Podura cincta</name>
    <dbReference type="NCBI Taxonomy" id="48709"/>
    <lineage>
        <taxon>Eukaryota</taxon>
        <taxon>Metazoa</taxon>
        <taxon>Ecdysozoa</taxon>
        <taxon>Arthropoda</taxon>
        <taxon>Hexapoda</taxon>
        <taxon>Collembola</taxon>
        <taxon>Entomobryomorpha</taxon>
        <taxon>Entomobryoidea</taxon>
        <taxon>Orchesellidae</taxon>
        <taxon>Orchesellinae</taxon>
        <taxon>Orchesella</taxon>
    </lineage>
</organism>
<evidence type="ECO:0000313" key="3">
    <source>
        <dbReference type="Proteomes" id="UP000094527"/>
    </source>
</evidence>
<reference evidence="2 3" key="1">
    <citation type="journal article" date="2016" name="Genome Biol. Evol.">
        <title>Gene Family Evolution Reflects Adaptation to Soil Environmental Stressors in the Genome of the Collembolan Orchesella cincta.</title>
        <authorList>
            <person name="Faddeeva-Vakhrusheva A."/>
            <person name="Derks M.F."/>
            <person name="Anvar S.Y."/>
            <person name="Agamennone V."/>
            <person name="Suring W."/>
            <person name="Smit S."/>
            <person name="van Straalen N.M."/>
            <person name="Roelofs D."/>
        </authorList>
    </citation>
    <scope>NUCLEOTIDE SEQUENCE [LARGE SCALE GENOMIC DNA]</scope>
    <source>
        <tissue evidence="2">Mixed pool</tissue>
    </source>
</reference>
<evidence type="ECO:0000313" key="2">
    <source>
        <dbReference type="EMBL" id="ODN06005.1"/>
    </source>
</evidence>
<dbReference type="AlphaFoldDB" id="A0A1D2NLN1"/>
<gene>
    <name evidence="2" type="ORF">Ocin01_00668</name>
</gene>
<proteinExistence type="predicted"/>
<accession>A0A1D2NLN1</accession>